<dbReference type="InterPro" id="IPR001206">
    <property type="entry name" value="Diacylglycerol_kinase_cat_dom"/>
</dbReference>
<evidence type="ECO:0000313" key="3">
    <source>
        <dbReference type="Proteomes" id="UP000249688"/>
    </source>
</evidence>
<dbReference type="Gene3D" id="2.60.200.40">
    <property type="match status" value="1"/>
</dbReference>
<gene>
    <name evidence="2" type="ORF">C8P66_11055</name>
</gene>
<dbReference type="OrthoDB" id="142078at2"/>
<evidence type="ECO:0000313" key="2">
    <source>
        <dbReference type="EMBL" id="PZW45857.1"/>
    </source>
</evidence>
<dbReference type="AlphaFoldDB" id="A0A2W7J2J4"/>
<keyword evidence="2" id="KW-0418">Kinase</keyword>
<feature type="domain" description="DAGKc" evidence="1">
    <location>
        <begin position="1"/>
        <end position="123"/>
    </location>
</feature>
<dbReference type="RefSeq" id="WP_158537193.1">
    <property type="nucleotide sequence ID" value="NZ_QKYU01000010.1"/>
</dbReference>
<accession>A0A2W7J2J4</accession>
<dbReference type="InterPro" id="IPR016064">
    <property type="entry name" value="NAD/diacylglycerol_kinase_sf"/>
</dbReference>
<dbReference type="EMBL" id="QKYU01000010">
    <property type="protein sequence ID" value="PZW45857.1"/>
    <property type="molecule type" value="Genomic_DNA"/>
</dbReference>
<dbReference type="Proteomes" id="UP000249688">
    <property type="component" value="Unassembled WGS sequence"/>
</dbReference>
<comment type="caution">
    <text evidence="2">The sequence shown here is derived from an EMBL/GenBank/DDBJ whole genome shotgun (WGS) entry which is preliminary data.</text>
</comment>
<reference evidence="2 3" key="1">
    <citation type="submission" date="2018-06" db="EMBL/GenBank/DDBJ databases">
        <title>Genomic Encyclopedia of Archaeal and Bacterial Type Strains, Phase II (KMG-II): from individual species to whole genera.</title>
        <authorList>
            <person name="Goeker M."/>
        </authorList>
    </citation>
    <scope>NUCLEOTIDE SEQUENCE [LARGE SCALE GENOMIC DNA]</scope>
    <source>
        <strain evidence="2 3">DSM 24525</strain>
    </source>
</reference>
<proteinExistence type="predicted"/>
<organism evidence="2 3">
    <name type="scientific">Humitalea rosea</name>
    <dbReference type="NCBI Taxonomy" id="990373"/>
    <lineage>
        <taxon>Bacteria</taxon>
        <taxon>Pseudomonadati</taxon>
        <taxon>Pseudomonadota</taxon>
        <taxon>Alphaproteobacteria</taxon>
        <taxon>Acetobacterales</taxon>
        <taxon>Roseomonadaceae</taxon>
        <taxon>Humitalea</taxon>
    </lineage>
</organism>
<dbReference type="Pfam" id="PF00781">
    <property type="entry name" value="DAGK_cat"/>
    <property type="match status" value="1"/>
</dbReference>
<dbReference type="InterPro" id="IPR017438">
    <property type="entry name" value="ATP-NAD_kinase_N"/>
</dbReference>
<dbReference type="PROSITE" id="PS50146">
    <property type="entry name" value="DAGK"/>
    <property type="match status" value="1"/>
</dbReference>
<dbReference type="SUPFAM" id="SSF111331">
    <property type="entry name" value="NAD kinase/diacylglycerol kinase-like"/>
    <property type="match status" value="1"/>
</dbReference>
<dbReference type="Gene3D" id="3.40.50.10330">
    <property type="entry name" value="Probable inorganic polyphosphate/atp-NAD kinase, domain 1"/>
    <property type="match status" value="1"/>
</dbReference>
<keyword evidence="2" id="KW-0808">Transferase</keyword>
<keyword evidence="3" id="KW-1185">Reference proteome</keyword>
<dbReference type="GO" id="GO:0016301">
    <property type="term" value="F:kinase activity"/>
    <property type="evidence" value="ECO:0007669"/>
    <property type="project" value="UniProtKB-KW"/>
</dbReference>
<sequence>MLNPRAGRLSRLEDPCTQIVGAMVEAGFRLVADPDPDLPFEAQLARALAARPEVLVVAGGDGTIAACLPALMGGRILLAPLPGGTMNRVTERLGLPPDPVEAVAALGRAKESWLDVGEMNGRFFLYQSIIGAPARLGRFREMQRHGGAWWPLVVAALRALLRPPGRSLTAGLGTPRRRIRARTLVVTVPPGGGALLTEAVLRETPWRRLCQMRDWIRGRLRDNVDVLAVESESLVVTGPTAALRLTLDGEVTIAAPPLRFRLRRGAVPVLRP</sequence>
<name>A0A2W7J2J4_9PROT</name>
<protein>
    <submittedName>
        <fullName evidence="2">Diacylglycerol kinase family enzyme</fullName>
    </submittedName>
</protein>
<evidence type="ECO:0000259" key="1">
    <source>
        <dbReference type="PROSITE" id="PS50146"/>
    </source>
</evidence>